<evidence type="ECO:0000313" key="1">
    <source>
        <dbReference type="EMBL" id="RDX41057.1"/>
    </source>
</evidence>
<reference evidence="1 2" key="1">
    <citation type="journal article" date="2018" name="Biotechnol. Biofuels">
        <title>Integrative visual omics of the white-rot fungus Polyporus brumalis exposes the biotechnological potential of its oxidative enzymes for delignifying raw plant biomass.</title>
        <authorList>
            <person name="Miyauchi S."/>
            <person name="Rancon A."/>
            <person name="Drula E."/>
            <person name="Hage H."/>
            <person name="Chaduli D."/>
            <person name="Favel A."/>
            <person name="Grisel S."/>
            <person name="Henrissat B."/>
            <person name="Herpoel-Gimbert I."/>
            <person name="Ruiz-Duenas F.J."/>
            <person name="Chevret D."/>
            <person name="Hainaut M."/>
            <person name="Lin J."/>
            <person name="Wang M."/>
            <person name="Pangilinan J."/>
            <person name="Lipzen A."/>
            <person name="Lesage-Meessen L."/>
            <person name="Navarro D."/>
            <person name="Riley R."/>
            <person name="Grigoriev I.V."/>
            <person name="Zhou S."/>
            <person name="Raouche S."/>
            <person name="Rosso M.N."/>
        </authorList>
    </citation>
    <scope>NUCLEOTIDE SEQUENCE [LARGE SCALE GENOMIC DNA]</scope>
    <source>
        <strain evidence="1 2">BRFM 1820</strain>
    </source>
</reference>
<dbReference type="Proteomes" id="UP000256964">
    <property type="component" value="Unassembled WGS sequence"/>
</dbReference>
<proteinExistence type="predicted"/>
<protein>
    <submittedName>
        <fullName evidence="1">Uncharacterized protein</fullName>
    </submittedName>
</protein>
<organism evidence="1 2">
    <name type="scientific">Lentinus brumalis</name>
    <dbReference type="NCBI Taxonomy" id="2498619"/>
    <lineage>
        <taxon>Eukaryota</taxon>
        <taxon>Fungi</taxon>
        <taxon>Dikarya</taxon>
        <taxon>Basidiomycota</taxon>
        <taxon>Agaricomycotina</taxon>
        <taxon>Agaricomycetes</taxon>
        <taxon>Polyporales</taxon>
        <taxon>Polyporaceae</taxon>
        <taxon>Lentinus</taxon>
    </lineage>
</organism>
<sequence length="141" mass="15520">MADTARFINAIHFGPTGEARIQRVRIQSFAMGRGLQIPNVGSVFCSPAPTDYLLVRMQRSQNTFVVHFPIEARADAPYAANALVFRATAAFEGYTNCAMQDATLARLAAGFAMATCRSEPPSQRKTDFVLVHEPRNLRGDQ</sequence>
<dbReference type="AlphaFoldDB" id="A0A371CLD0"/>
<gene>
    <name evidence="1" type="ORF">OH76DRAFT_1489773</name>
</gene>
<dbReference type="EMBL" id="KZ857525">
    <property type="protein sequence ID" value="RDX41057.1"/>
    <property type="molecule type" value="Genomic_DNA"/>
</dbReference>
<evidence type="ECO:0000313" key="2">
    <source>
        <dbReference type="Proteomes" id="UP000256964"/>
    </source>
</evidence>
<keyword evidence="2" id="KW-1185">Reference proteome</keyword>
<accession>A0A371CLD0</accession>
<name>A0A371CLD0_9APHY</name>
<dbReference type="OrthoDB" id="2761594at2759"/>